<dbReference type="HOGENOM" id="CLU_000288_7_8_1"/>
<keyword evidence="4" id="KW-0067">ATP-binding</keyword>
<dbReference type="Proteomes" id="UP000022910">
    <property type="component" value="Unassembled WGS sequence"/>
</dbReference>
<dbReference type="GO" id="GO:0005524">
    <property type="term" value="F:ATP binding"/>
    <property type="evidence" value="ECO:0007669"/>
    <property type="project" value="UniProtKB-KW"/>
</dbReference>
<organism evidence="6 7">
    <name type="scientific">Rhizophagus irregularis (strain DAOM 197198w)</name>
    <name type="common">Glomus intraradices</name>
    <dbReference type="NCBI Taxonomy" id="1432141"/>
    <lineage>
        <taxon>Eukaryota</taxon>
        <taxon>Fungi</taxon>
        <taxon>Fungi incertae sedis</taxon>
        <taxon>Mucoromycota</taxon>
        <taxon>Glomeromycotina</taxon>
        <taxon>Glomeromycetes</taxon>
        <taxon>Glomerales</taxon>
        <taxon>Glomeraceae</taxon>
        <taxon>Rhizophagus</taxon>
    </lineage>
</organism>
<dbReference type="EMBL" id="JEMT01011825">
    <property type="protein sequence ID" value="EXX76798.1"/>
    <property type="molecule type" value="Genomic_DNA"/>
</dbReference>
<dbReference type="InterPro" id="IPR001245">
    <property type="entry name" value="Ser-Thr/Tyr_kinase_cat_dom"/>
</dbReference>
<feature type="domain" description="Protein kinase" evidence="5">
    <location>
        <begin position="139"/>
        <end position="401"/>
    </location>
</feature>
<dbReference type="GO" id="GO:0004674">
    <property type="term" value="F:protein serine/threonine kinase activity"/>
    <property type="evidence" value="ECO:0007669"/>
    <property type="project" value="TreeGrafter"/>
</dbReference>
<dbReference type="Gene3D" id="1.10.510.10">
    <property type="entry name" value="Transferase(Phosphotransferase) domain 1"/>
    <property type="match status" value="2"/>
</dbReference>
<evidence type="ECO:0000256" key="4">
    <source>
        <dbReference type="ARBA" id="ARBA00022840"/>
    </source>
</evidence>
<dbReference type="PANTHER" id="PTHR44329:SF288">
    <property type="entry name" value="MITOGEN-ACTIVATED PROTEIN KINASE KINASE KINASE 20"/>
    <property type="match status" value="1"/>
</dbReference>
<dbReference type="Pfam" id="PF07714">
    <property type="entry name" value="PK_Tyr_Ser-Thr"/>
    <property type="match status" value="2"/>
</dbReference>
<keyword evidence="3" id="KW-0418">Kinase</keyword>
<evidence type="ECO:0000259" key="5">
    <source>
        <dbReference type="PROSITE" id="PS50011"/>
    </source>
</evidence>
<keyword evidence="1" id="KW-0808">Transferase</keyword>
<dbReference type="InterPro" id="IPR051681">
    <property type="entry name" value="Ser/Thr_Kinases-Pseudokinases"/>
</dbReference>
<protein>
    <submittedName>
        <fullName evidence="6">Kss1p</fullName>
    </submittedName>
</protein>
<dbReference type="SMR" id="A0A015NC73"/>
<evidence type="ECO:0000313" key="7">
    <source>
        <dbReference type="Proteomes" id="UP000022910"/>
    </source>
</evidence>
<accession>A0A015NC73</accession>
<dbReference type="OrthoDB" id="10362284at2759"/>
<dbReference type="InterPro" id="IPR000719">
    <property type="entry name" value="Prot_kinase_dom"/>
</dbReference>
<proteinExistence type="predicted"/>
<evidence type="ECO:0000256" key="1">
    <source>
        <dbReference type="ARBA" id="ARBA00022679"/>
    </source>
</evidence>
<name>A0A015NC73_RHIIW</name>
<feature type="domain" description="Protein kinase" evidence="5">
    <location>
        <begin position="1640"/>
        <end position="1924"/>
    </location>
</feature>
<keyword evidence="7" id="KW-1185">Reference proteome</keyword>
<dbReference type="PROSITE" id="PS50011">
    <property type="entry name" value="PROTEIN_KINASE_DOM"/>
    <property type="match status" value="2"/>
</dbReference>
<evidence type="ECO:0000256" key="2">
    <source>
        <dbReference type="ARBA" id="ARBA00022741"/>
    </source>
</evidence>
<keyword evidence="2" id="KW-0547">Nucleotide-binding</keyword>
<gene>
    <name evidence="6" type="ORF">RirG_029750</name>
</gene>
<comment type="caution">
    <text evidence="6">The sequence shown here is derived from an EMBL/GenBank/DDBJ whole genome shotgun (WGS) entry which is preliminary data.</text>
</comment>
<reference evidence="6 7" key="1">
    <citation type="submission" date="2014-02" db="EMBL/GenBank/DDBJ databases">
        <title>Single nucleus genome sequencing reveals high similarity among nuclei of an endomycorrhizal fungus.</title>
        <authorList>
            <person name="Lin K."/>
            <person name="Geurts R."/>
            <person name="Zhang Z."/>
            <person name="Limpens E."/>
            <person name="Saunders D.G."/>
            <person name="Mu D."/>
            <person name="Pang E."/>
            <person name="Cao H."/>
            <person name="Cha H."/>
            <person name="Lin T."/>
            <person name="Zhou Q."/>
            <person name="Shang Y."/>
            <person name="Li Y."/>
            <person name="Ivanov S."/>
            <person name="Sharma T."/>
            <person name="Velzen R.V."/>
            <person name="Ruijter N.D."/>
            <person name="Aanen D.K."/>
            <person name="Win J."/>
            <person name="Kamoun S."/>
            <person name="Bisseling T."/>
            <person name="Huang S."/>
        </authorList>
    </citation>
    <scope>NUCLEOTIDE SEQUENCE [LARGE SCALE GENOMIC DNA]</scope>
    <source>
        <strain evidence="7">DAOM197198w</strain>
    </source>
</reference>
<dbReference type="InterPro" id="IPR011009">
    <property type="entry name" value="Kinase-like_dom_sf"/>
</dbReference>
<evidence type="ECO:0000256" key="3">
    <source>
        <dbReference type="ARBA" id="ARBA00022777"/>
    </source>
</evidence>
<dbReference type="PANTHER" id="PTHR44329">
    <property type="entry name" value="SERINE/THREONINE-PROTEIN KINASE TNNI3K-RELATED"/>
    <property type="match status" value="1"/>
</dbReference>
<evidence type="ECO:0000313" key="6">
    <source>
        <dbReference type="EMBL" id="EXX76798.1"/>
    </source>
</evidence>
<sequence length="1990" mass="235661">MAVIRKKLIYTVIQETFSEADKNPYLNYDLTNQQKLLDKIIFANKSLTKDEKAETVRIITESYDYFRIIRNEGERRICENCQHECLATFYCEICIRNYLKVYFSDWTSGNGDIDNLIRNCQMETIAPTRIIEWIPYNNFRNIKYLTKGGCSKHTKPFQLLFFRIPFIIRSISPFCRINLRVILKKLENVESANMSWFEEAKSHLVISNKISGVIRCFGLTTNPEGYYMLLLQQMDIDLRKYLQQNHNKLTWKERINIICDIIKALYEIHREKAIHEDLHSGNILYLQSANLWCISDLGFCGPADKSLNSICPYIAPEVISGKAHSFASDVYSIGMLIWEISSGKPPFNDYEYDYDLAMKIINGIRPKMVSEIPLEYKQLIEQCWYADPSKRPDIDYLHNKIFEIRNLYYQNVYDQLTVYKYNTNLYQFFPSNESIMLKTKINDYISDLNNHSRKSGNEKIDNFIQEMQLKINKYNDTIFEWILYNQFDKIKEINKNDSITIYSAIWKDGPLYNNQYINYIRDSNKKVTLKYLHNSQDSIDFLINEATKYSEMVNKMIFQIYGISQNPYTHDYILVLEDLIWASGNEKIDNFIQEMQSKINKYNDIILEWILYNQFDEIKKIDKNDSITTYSAIWKDGPLYYNKKYSYYTRNSNKKVTLKYLHNSQNSIDFLINEVNKYSEMVNKMIFQIYGISQNPYTHDYVLVLKNLIWASGNEEIDNFIQEMQSKINKYNDIIFEWILYNQFDEIKKIDKNDSITTYSAIWKDGPLYYNKKYSNYTRNSNKKVTLKYLHNSQNSIDFLINEVNKYSKIVNKMIFQIYGISQNPYTNDYIFVLNNYFWKSGNKKIDNFIQKMQLKIKDYNDIVFEWILYNQFDKIKEISKNGSITVYSAIWKDGPLYYNNQYSNYTRNSNKQVALKYFHDSQNSIDYLINEMKNYSEMVNTMVFQIYGISQNPYTNDYIFVLNNYFWKSGNKKIDNFIQEMQLKIKDYNDVVFEWISYNQFDEIKEISKNDSITIYSAIWKDGPLYNNQYINYIRDSNKEVTLKYLHNSQDSIDSLINEATKYSEMVNKMVFQIYGISQNPYTNNYILVLKNFIWASGNEKIDNFIQEMQLKINKYNDTIFEWILYNQFDEIKEINKNDSITIYSAIWKDGPLYNNQYINYIRDSNKKVTLKYLHNSQDSIDSLINEATKYSEMVNKMIFQIYGISQNPYTNDYIFVLNNYFWKSGNKKIDNFIQKMQLKINNYNDIVFEWILYNQFDEIKEISKNDSITMYSAIWKDGPLYYNYQYSNYTRDSNKRIALKYLHNSEDSIDLLINKAKKYSAKVFGRTIRGIYGISQNPNTNNYILVLAWASGNKLIDNFIQEMQLKINKYEDTVFEWIPYNQFNEIKEIGKNSYYTMYSAIWKDGPLYYNNQYSDYTRNSNKEVALKYLHNSGNFTDFLTNKVKKYSVKIFGRAIYDIYGISQNPNTNNYILVLAWASGNEIIDNFIQEMQLKINKYEDTVFEWIPYNQFNEIKEIGKNGYYTMYSAIWKDGPLYYNDQYSNYTRNSNKEVALKYLHNSGNSTDFLTNKVKKYSAKILGRAIRDIYGISQNPNTNNYILVLAWASGNKKIDNFIQEMQLKINDYDDIVFEWIPYDSQLNNIKEIGKGGFSTVYSAIWKDGPLEYDADKNIYTNRDSNRVIVLKCLHDSQNITDKFLNEVKEYSINKRSNIINVYGLSQNPHTKDYIMVLDYAKDGNFIKWTNENYEYFNWQDKLSALLNIINGLKEIHQKNVVHRDFHTGNILFLSSIDDFGNCISISDMGLCGEVGNIDETNIFGVMPYVAPEVLRGKSYTKAADIYSFGMIMYFVATGRQPFYNRAHDNLLALDICNGGRPEINEPEAPRFYIDLMKKCWDLNPKNRPNINEADEVITSLHKSSGVDIFIVENEEIEMQFKEAEEYRKANLSSIKNYQADTHPQAIYTSRLLNPFTKNLSQSYNEDYESDLLDYVI</sequence>
<dbReference type="SUPFAM" id="SSF56112">
    <property type="entry name" value="Protein kinase-like (PK-like)"/>
    <property type="match status" value="2"/>
</dbReference>